<organism evidence="2 3">
    <name type="scientific">Pleurodeles waltl</name>
    <name type="common">Iberian ribbed newt</name>
    <dbReference type="NCBI Taxonomy" id="8319"/>
    <lineage>
        <taxon>Eukaryota</taxon>
        <taxon>Metazoa</taxon>
        <taxon>Chordata</taxon>
        <taxon>Craniata</taxon>
        <taxon>Vertebrata</taxon>
        <taxon>Euteleostomi</taxon>
        <taxon>Amphibia</taxon>
        <taxon>Batrachia</taxon>
        <taxon>Caudata</taxon>
        <taxon>Salamandroidea</taxon>
        <taxon>Salamandridae</taxon>
        <taxon>Pleurodelinae</taxon>
        <taxon>Pleurodeles</taxon>
    </lineage>
</organism>
<proteinExistence type="predicted"/>
<reference evidence="2" key="1">
    <citation type="journal article" date="2022" name="bioRxiv">
        <title>Sequencing and chromosome-scale assembly of the giantPleurodeles waltlgenome.</title>
        <authorList>
            <person name="Brown T."/>
            <person name="Elewa A."/>
            <person name="Iarovenko S."/>
            <person name="Subramanian E."/>
            <person name="Araus A.J."/>
            <person name="Petzold A."/>
            <person name="Susuki M."/>
            <person name="Suzuki K.-i.T."/>
            <person name="Hayashi T."/>
            <person name="Toyoda A."/>
            <person name="Oliveira C."/>
            <person name="Osipova E."/>
            <person name="Leigh N.D."/>
            <person name="Simon A."/>
            <person name="Yun M.H."/>
        </authorList>
    </citation>
    <scope>NUCLEOTIDE SEQUENCE</scope>
    <source>
        <strain evidence="2">20211129_DDA</strain>
        <tissue evidence="2">Liver</tissue>
    </source>
</reference>
<evidence type="ECO:0000313" key="3">
    <source>
        <dbReference type="Proteomes" id="UP001066276"/>
    </source>
</evidence>
<accession>A0AAV7MAY2</accession>
<evidence type="ECO:0000313" key="2">
    <source>
        <dbReference type="EMBL" id="KAJ1100905.1"/>
    </source>
</evidence>
<dbReference type="AlphaFoldDB" id="A0AAV7MAY2"/>
<dbReference type="Proteomes" id="UP001066276">
    <property type="component" value="Chromosome 10"/>
</dbReference>
<dbReference type="EMBL" id="JANPWB010000014">
    <property type="protein sequence ID" value="KAJ1100905.1"/>
    <property type="molecule type" value="Genomic_DNA"/>
</dbReference>
<protein>
    <submittedName>
        <fullName evidence="2">Uncharacterized protein</fullName>
    </submittedName>
</protein>
<name>A0AAV7MAY2_PLEWA</name>
<gene>
    <name evidence="2" type="ORF">NDU88_005980</name>
</gene>
<feature type="compositionally biased region" description="Low complexity" evidence="1">
    <location>
        <begin position="155"/>
        <end position="170"/>
    </location>
</feature>
<sequence>MGVYRRQTTRCQKRWDDLRCWARKTEEAQLGMASQRERGAHWTLTTLVVKILTVAYPELDGHLRESQQPQGGQFPVCEGAVYANGGVGAVIDPVYPLSLSPLSCFVILSLCALASSGGGAGEPMTEKAASHMTLEAGSTDATSRTEGKGRTTAETGGDNTDSDTTSDGSSRVVADTSVTTPAAGTVATLYQ</sequence>
<evidence type="ECO:0000256" key="1">
    <source>
        <dbReference type="SAM" id="MobiDB-lite"/>
    </source>
</evidence>
<feature type="region of interest" description="Disordered" evidence="1">
    <location>
        <begin position="119"/>
        <end position="178"/>
    </location>
</feature>
<comment type="caution">
    <text evidence="2">The sequence shown here is derived from an EMBL/GenBank/DDBJ whole genome shotgun (WGS) entry which is preliminary data.</text>
</comment>
<keyword evidence="3" id="KW-1185">Reference proteome</keyword>